<keyword evidence="2 3" id="KW-0472">Membrane</keyword>
<dbReference type="GO" id="GO:0098542">
    <property type="term" value="P:defense response to other organism"/>
    <property type="evidence" value="ECO:0007669"/>
    <property type="project" value="InterPro"/>
</dbReference>
<sequence length="186" mass="20447">MKQGQETSSKCFVYILVGVVLVSAAALVFALVFMKPKTPDVELSMVSVNNLSYGYSTSPSFSMKLAAELTIKNSNFGLFKFKNSSLSFLYGGNITVGRAELRSGRVKSRKTKRVNVLVVARSQELLSDSQNLGSDINSGMLKLSSYAELKGEVHLVRGLENRRTPVLNCTMIVRFASLYVEDLLCN</sequence>
<dbReference type="InterPro" id="IPR044839">
    <property type="entry name" value="NDR1-like"/>
</dbReference>
<gene>
    <name evidence="4" type="ORF">K2173_010343</name>
</gene>
<dbReference type="Proteomes" id="UP001159364">
    <property type="component" value="Linkage Group LG05"/>
</dbReference>
<name>A0AAV8TDV5_9ROSI</name>
<dbReference type="PANTHER" id="PTHR31234:SF38">
    <property type="entry name" value="LATE EMBRYOGENESIS ABUNDANT PROTEIN LEA-2 SUBGROUP DOMAIN-CONTAINING PROTEIN"/>
    <property type="match status" value="1"/>
</dbReference>
<organism evidence="4 5">
    <name type="scientific">Erythroxylum novogranatense</name>
    <dbReference type="NCBI Taxonomy" id="1862640"/>
    <lineage>
        <taxon>Eukaryota</taxon>
        <taxon>Viridiplantae</taxon>
        <taxon>Streptophyta</taxon>
        <taxon>Embryophyta</taxon>
        <taxon>Tracheophyta</taxon>
        <taxon>Spermatophyta</taxon>
        <taxon>Magnoliopsida</taxon>
        <taxon>eudicotyledons</taxon>
        <taxon>Gunneridae</taxon>
        <taxon>Pentapetalae</taxon>
        <taxon>rosids</taxon>
        <taxon>fabids</taxon>
        <taxon>Malpighiales</taxon>
        <taxon>Erythroxylaceae</taxon>
        <taxon>Erythroxylum</taxon>
    </lineage>
</organism>
<accession>A0AAV8TDV5</accession>
<feature type="transmembrane region" description="Helical" evidence="3">
    <location>
        <begin position="12"/>
        <end position="34"/>
    </location>
</feature>
<proteinExistence type="predicted"/>
<keyword evidence="5" id="KW-1185">Reference proteome</keyword>
<keyword evidence="3" id="KW-0812">Transmembrane</keyword>
<dbReference type="AlphaFoldDB" id="A0AAV8TDV5"/>
<dbReference type="EMBL" id="JAIWQS010000005">
    <property type="protein sequence ID" value="KAJ8764878.1"/>
    <property type="molecule type" value="Genomic_DNA"/>
</dbReference>
<evidence type="ECO:0000256" key="2">
    <source>
        <dbReference type="ARBA" id="ARBA00023136"/>
    </source>
</evidence>
<evidence type="ECO:0000313" key="5">
    <source>
        <dbReference type="Proteomes" id="UP001159364"/>
    </source>
</evidence>
<comment type="subcellular location">
    <subcellularLocation>
        <location evidence="1">Membrane</location>
    </subcellularLocation>
</comment>
<reference evidence="4 5" key="1">
    <citation type="submission" date="2021-09" db="EMBL/GenBank/DDBJ databases">
        <title>Genomic insights and catalytic innovation underlie evolution of tropane alkaloids biosynthesis.</title>
        <authorList>
            <person name="Wang Y.-J."/>
            <person name="Tian T."/>
            <person name="Huang J.-P."/>
            <person name="Huang S.-X."/>
        </authorList>
    </citation>
    <scope>NUCLEOTIDE SEQUENCE [LARGE SCALE GENOMIC DNA]</scope>
    <source>
        <strain evidence="4">KIB-2018</strain>
        <tissue evidence="4">Leaf</tissue>
    </source>
</reference>
<dbReference type="GO" id="GO:0005886">
    <property type="term" value="C:plasma membrane"/>
    <property type="evidence" value="ECO:0007669"/>
    <property type="project" value="TreeGrafter"/>
</dbReference>
<evidence type="ECO:0008006" key="6">
    <source>
        <dbReference type="Google" id="ProtNLM"/>
    </source>
</evidence>
<evidence type="ECO:0000256" key="1">
    <source>
        <dbReference type="ARBA" id="ARBA00004370"/>
    </source>
</evidence>
<evidence type="ECO:0000256" key="3">
    <source>
        <dbReference type="SAM" id="Phobius"/>
    </source>
</evidence>
<protein>
    <recommendedName>
        <fullName evidence="6">Late embryogenesis abundant protein LEA-2 subgroup domain-containing protein</fullName>
    </recommendedName>
</protein>
<evidence type="ECO:0000313" key="4">
    <source>
        <dbReference type="EMBL" id="KAJ8764878.1"/>
    </source>
</evidence>
<comment type="caution">
    <text evidence="4">The sequence shown here is derived from an EMBL/GenBank/DDBJ whole genome shotgun (WGS) entry which is preliminary data.</text>
</comment>
<keyword evidence="3" id="KW-1133">Transmembrane helix</keyword>
<dbReference type="PANTHER" id="PTHR31234">
    <property type="entry name" value="LATE EMBRYOGENESIS ABUNDANT (LEA) HYDROXYPROLINE-RICH GLYCOPROTEIN FAMILY"/>
    <property type="match status" value="1"/>
</dbReference>